<dbReference type="Pfam" id="PF13440">
    <property type="entry name" value="Polysacc_synt_3"/>
    <property type="match status" value="1"/>
</dbReference>
<feature type="transmembrane region" description="Helical" evidence="6">
    <location>
        <begin position="49"/>
        <end position="74"/>
    </location>
</feature>
<dbReference type="PANTHER" id="PTHR30250:SF28">
    <property type="entry name" value="POLYSACCHARIDE BIOSYNTHESIS PROTEIN"/>
    <property type="match status" value="1"/>
</dbReference>
<feature type="transmembrane region" description="Helical" evidence="6">
    <location>
        <begin position="364"/>
        <end position="384"/>
    </location>
</feature>
<sequence length="447" mass="51542">MKKINLKTSFSKNKKNIAKISSGTMMGHIISLITLPILTRIYGAEIFGIWAFIYALSIIINSFSDLGMSNLIMIEKEEKLKKYYKVISTISFIISTLFSLIVTVVYFIIFNDIALSPYVFYWILFFSAFLSQQVQICYTWLNRNQEYNALMKNPVLNYSVYGISGIIFGYMGFIQYGFYIAHLLGSLITLIHMKKNLPRGLFVFNVKEVFKIIYSNKKFIFYQVPTNLTNNLKSQSPTLLIKVLWGPEILGYYAITLRILQMPIILIAKAIGRVFFQVVSDMHRQSKEIGAYVLKNIKRAMKLSIIPITLLIAFGDIIVIIFLGKEWEVSGNFVRILALQYFFVFLQDSVQGLAITLNKQKYTLIANTFQITGLIFSLIVGKYIFNSVYISLLIMSSIFILIQIVYFTYLFKVLNVPKMIYFSNILKNVCIILAFSTLFRCIYNYLS</sequence>
<evidence type="ECO:0008006" key="9">
    <source>
        <dbReference type="Google" id="ProtNLM"/>
    </source>
</evidence>
<reference evidence="7" key="1">
    <citation type="submission" date="2016-10" db="EMBL/GenBank/DDBJ databases">
        <authorList>
            <person name="See-Too W.S."/>
        </authorList>
    </citation>
    <scope>NUCLEOTIDE SEQUENCE</scope>
    <source>
        <strain evidence="7">DSM 22276</strain>
    </source>
</reference>
<dbReference type="AlphaFoldDB" id="A0A1C7EGI2"/>
<feature type="transmembrane region" description="Helical" evidence="6">
    <location>
        <begin position="425"/>
        <end position="446"/>
    </location>
</feature>
<feature type="transmembrane region" description="Helical" evidence="6">
    <location>
        <begin position="20"/>
        <end position="43"/>
    </location>
</feature>
<evidence type="ECO:0000256" key="2">
    <source>
        <dbReference type="ARBA" id="ARBA00022475"/>
    </source>
</evidence>
<evidence type="ECO:0000256" key="4">
    <source>
        <dbReference type="ARBA" id="ARBA00022989"/>
    </source>
</evidence>
<protein>
    <recommendedName>
        <fullName evidence="9">Polysaccharide biosynthesis protein</fullName>
    </recommendedName>
</protein>
<evidence type="ECO:0000313" key="8">
    <source>
        <dbReference type="Proteomes" id="UP000092495"/>
    </source>
</evidence>
<keyword evidence="3 6" id="KW-0812">Transmembrane</keyword>
<comment type="subcellular location">
    <subcellularLocation>
        <location evidence="1">Cell membrane</location>
        <topology evidence="1">Multi-pass membrane protein</topology>
    </subcellularLocation>
</comment>
<keyword evidence="5 6" id="KW-0472">Membrane</keyword>
<dbReference type="PANTHER" id="PTHR30250">
    <property type="entry name" value="PST FAMILY PREDICTED COLANIC ACID TRANSPORTER"/>
    <property type="match status" value="1"/>
</dbReference>
<dbReference type="KEGG" id="pdg:BCM40_03570"/>
<evidence type="ECO:0000256" key="3">
    <source>
        <dbReference type="ARBA" id="ARBA00022692"/>
    </source>
</evidence>
<evidence type="ECO:0000256" key="5">
    <source>
        <dbReference type="ARBA" id="ARBA00023136"/>
    </source>
</evidence>
<feature type="transmembrane region" description="Helical" evidence="6">
    <location>
        <begin position="303"/>
        <end position="324"/>
    </location>
</feature>
<accession>A0A1C7EGI2</accession>
<dbReference type="InterPro" id="IPR050833">
    <property type="entry name" value="Poly_Biosynth_Transport"/>
</dbReference>
<evidence type="ECO:0000256" key="6">
    <source>
        <dbReference type="SAM" id="Phobius"/>
    </source>
</evidence>
<gene>
    <name evidence="7" type="ORF">BCM40_03570</name>
</gene>
<proteinExistence type="predicted"/>
<feature type="transmembrane region" description="Helical" evidence="6">
    <location>
        <begin position="153"/>
        <end position="170"/>
    </location>
</feature>
<feature type="transmembrane region" description="Helical" evidence="6">
    <location>
        <begin position="390"/>
        <end position="413"/>
    </location>
</feature>
<organism evidence="7 8">
    <name type="scientific">Planococcus donghaensis</name>
    <dbReference type="NCBI Taxonomy" id="414778"/>
    <lineage>
        <taxon>Bacteria</taxon>
        <taxon>Bacillati</taxon>
        <taxon>Bacillota</taxon>
        <taxon>Bacilli</taxon>
        <taxon>Bacillales</taxon>
        <taxon>Caryophanaceae</taxon>
        <taxon>Planococcus</taxon>
    </lineage>
</organism>
<evidence type="ECO:0000256" key="1">
    <source>
        <dbReference type="ARBA" id="ARBA00004651"/>
    </source>
</evidence>
<evidence type="ECO:0000313" key="7">
    <source>
        <dbReference type="EMBL" id="ANU22487.1"/>
    </source>
</evidence>
<keyword evidence="2" id="KW-1003">Cell membrane</keyword>
<dbReference type="STRING" id="414778.BCM40_03570"/>
<dbReference type="EMBL" id="CP016543">
    <property type="protein sequence ID" value="ANU22487.1"/>
    <property type="molecule type" value="Genomic_DNA"/>
</dbReference>
<keyword evidence="8" id="KW-1185">Reference proteome</keyword>
<keyword evidence="4 6" id="KW-1133">Transmembrane helix</keyword>
<dbReference type="RefSeq" id="WP_065525594.1">
    <property type="nucleotide sequence ID" value="NZ_CP016543.2"/>
</dbReference>
<feature type="transmembrane region" description="Helical" evidence="6">
    <location>
        <begin position="86"/>
        <end position="109"/>
    </location>
</feature>
<name>A0A1C7EGI2_9BACL</name>
<feature type="transmembrane region" description="Helical" evidence="6">
    <location>
        <begin position="121"/>
        <end position="141"/>
    </location>
</feature>
<dbReference type="GO" id="GO:0005886">
    <property type="term" value="C:plasma membrane"/>
    <property type="evidence" value="ECO:0007669"/>
    <property type="project" value="UniProtKB-SubCell"/>
</dbReference>
<dbReference type="OrthoDB" id="109075at2"/>
<dbReference type="Proteomes" id="UP000092495">
    <property type="component" value="Chromosome"/>
</dbReference>